<reference evidence="2" key="1">
    <citation type="submission" date="2018-01" db="EMBL/GenBank/DDBJ databases">
        <title>An insight into the sialome of Amazonian anophelines.</title>
        <authorList>
            <person name="Ribeiro J.M."/>
            <person name="Scarpassa V."/>
            <person name="Calvo E."/>
        </authorList>
    </citation>
    <scope>NUCLEOTIDE SEQUENCE</scope>
    <source>
        <tissue evidence="2">Salivary glands</tissue>
    </source>
</reference>
<dbReference type="EMBL" id="GGFM01008766">
    <property type="protein sequence ID" value="MBW29517.1"/>
    <property type="molecule type" value="Transcribed_RNA"/>
</dbReference>
<evidence type="ECO:0000313" key="2">
    <source>
        <dbReference type="EMBL" id="MBW29517.1"/>
    </source>
</evidence>
<protein>
    <submittedName>
        <fullName evidence="2">Uncharacterized protein</fullName>
    </submittedName>
</protein>
<accession>A0A2M3ZLS2</accession>
<evidence type="ECO:0000256" key="1">
    <source>
        <dbReference type="SAM" id="MobiDB-lite"/>
    </source>
</evidence>
<organism evidence="2">
    <name type="scientific">Anopheles braziliensis</name>
    <dbReference type="NCBI Taxonomy" id="58242"/>
    <lineage>
        <taxon>Eukaryota</taxon>
        <taxon>Metazoa</taxon>
        <taxon>Ecdysozoa</taxon>
        <taxon>Arthropoda</taxon>
        <taxon>Hexapoda</taxon>
        <taxon>Insecta</taxon>
        <taxon>Pterygota</taxon>
        <taxon>Neoptera</taxon>
        <taxon>Endopterygota</taxon>
        <taxon>Diptera</taxon>
        <taxon>Nematocera</taxon>
        <taxon>Culicoidea</taxon>
        <taxon>Culicidae</taxon>
        <taxon>Anophelinae</taxon>
        <taxon>Anopheles</taxon>
    </lineage>
</organism>
<name>A0A2M3ZLS2_9DIPT</name>
<feature type="compositionally biased region" description="Low complexity" evidence="1">
    <location>
        <begin position="83"/>
        <end position="97"/>
    </location>
</feature>
<sequence length="113" mass="12838">MRYRSGDQLTTIACLASWLVGWLAECLVGWLSDRLANFHLQEARAHTTAARVGGHCRQHGEHEPWRARNVVVCNHPAKHYQARSHQQQQTAQNTSTSKWPKAGDWLAGWLAEK</sequence>
<dbReference type="AlphaFoldDB" id="A0A2M3ZLS2"/>
<proteinExistence type="predicted"/>
<feature type="region of interest" description="Disordered" evidence="1">
    <location>
        <begin position="81"/>
        <end position="102"/>
    </location>
</feature>